<dbReference type="Gene3D" id="2.60.40.10">
    <property type="entry name" value="Immunoglobulins"/>
    <property type="match status" value="1"/>
</dbReference>
<accession>A0A3B4CQ05</accession>
<evidence type="ECO:0000259" key="4">
    <source>
        <dbReference type="PROSITE" id="PS50835"/>
    </source>
</evidence>
<reference evidence="5 6" key="1">
    <citation type="submission" date="2020-10" db="EMBL/GenBank/DDBJ databases">
        <title>Pygocentrus nattereri (red-bellied piranha) genome, fPygNat1, primary haplotype.</title>
        <authorList>
            <person name="Myers G."/>
            <person name="Meyer A."/>
            <person name="Karagic N."/>
            <person name="Pippel M."/>
            <person name="Winkler S."/>
            <person name="Tracey A."/>
            <person name="Wood J."/>
            <person name="Formenti G."/>
            <person name="Howe K."/>
            <person name="Fedrigo O."/>
            <person name="Jarvis E.D."/>
        </authorList>
    </citation>
    <scope>NUCLEOTIDE SEQUENCE [LARGE SCALE GENOMIC DNA]</scope>
</reference>
<feature type="transmembrane region" description="Helical" evidence="3">
    <location>
        <begin position="310"/>
        <end position="333"/>
    </location>
</feature>
<feature type="domain" description="Ig-like" evidence="4">
    <location>
        <begin position="204"/>
        <end position="293"/>
    </location>
</feature>
<dbReference type="PROSITE" id="PS00290">
    <property type="entry name" value="IG_MHC"/>
    <property type="match status" value="1"/>
</dbReference>
<keyword evidence="1" id="KW-0325">Glycoprotein</keyword>
<keyword evidence="3" id="KW-1133">Transmembrane helix</keyword>
<sequence length="392" mass="43461">MILETATLRVVFLSGLFVLTLGGKHSLHYLYTIQSRNSTDRMYEFSAVTLLDDRQIDSYSSTDGVRTPKQDWLKEMKESEWTAGADKLKYDGQYLNNILDIQMKTFRHDESDHHTLQWRIGCEVETDSGGSLSVLNCINEYGYDGQNLISYNWTSKRWSASVSQAKVLEEEWNAGPVDRRCEDCVEWLKNYLRYNTSDTKLTKPEVHAFAKKSTTNSGKLTLTCLATGFYPKDVRLDVRKFQTSLPEHLLTSSGVRPNGDGTYQLRKSVEIQEDEKADYDCYVNHVTLEKPIIIQWDKMCFDCQSSGSGAVGPVIGGVVGLLLIIGLIIFVLIKKGIIANPCSGNATPALQAPPNGNGPVMTNGAANGHAEEVSLVPNGNGHIHENGTPATA</sequence>
<dbReference type="InterPro" id="IPR003006">
    <property type="entry name" value="Ig/MHC_CS"/>
</dbReference>
<evidence type="ECO:0000256" key="3">
    <source>
        <dbReference type="SAM" id="Phobius"/>
    </source>
</evidence>
<dbReference type="GO" id="GO:0009897">
    <property type="term" value="C:external side of plasma membrane"/>
    <property type="evidence" value="ECO:0007669"/>
    <property type="project" value="TreeGrafter"/>
</dbReference>
<evidence type="ECO:0000313" key="6">
    <source>
        <dbReference type="Proteomes" id="UP001501920"/>
    </source>
</evidence>
<dbReference type="InterPro" id="IPR037055">
    <property type="entry name" value="MHC_I-like_Ag-recog_sf"/>
</dbReference>
<dbReference type="GO" id="GO:0005615">
    <property type="term" value="C:extracellular space"/>
    <property type="evidence" value="ECO:0007669"/>
    <property type="project" value="TreeGrafter"/>
</dbReference>
<dbReference type="SUPFAM" id="SSF54452">
    <property type="entry name" value="MHC antigen-recognition domain"/>
    <property type="match status" value="1"/>
</dbReference>
<keyword evidence="3" id="KW-0812">Transmembrane</keyword>
<dbReference type="GeneTree" id="ENSGT01150000287002"/>
<keyword evidence="3" id="KW-0472">Membrane</keyword>
<dbReference type="SMART" id="SM00407">
    <property type="entry name" value="IGc1"/>
    <property type="match status" value="1"/>
</dbReference>
<dbReference type="GO" id="GO:0006955">
    <property type="term" value="P:immune response"/>
    <property type="evidence" value="ECO:0007669"/>
    <property type="project" value="TreeGrafter"/>
</dbReference>
<evidence type="ECO:0000313" key="5">
    <source>
        <dbReference type="Ensembl" id="ENSPNAP00000012639.2"/>
    </source>
</evidence>
<dbReference type="AlphaFoldDB" id="A0A3B4CQ05"/>
<keyword evidence="2" id="KW-0393">Immunoglobulin domain</keyword>
<dbReference type="STRING" id="42514.ENSPNAP00000012639"/>
<dbReference type="Gene3D" id="3.30.500.10">
    <property type="entry name" value="MHC class I-like antigen recognition-like"/>
    <property type="match status" value="1"/>
</dbReference>
<dbReference type="InterPro" id="IPR007110">
    <property type="entry name" value="Ig-like_dom"/>
</dbReference>
<dbReference type="Pfam" id="PF07654">
    <property type="entry name" value="C1-set"/>
    <property type="match status" value="1"/>
</dbReference>
<organism evidence="5 6">
    <name type="scientific">Pygocentrus nattereri</name>
    <name type="common">Red-bellied piranha</name>
    <dbReference type="NCBI Taxonomy" id="42514"/>
    <lineage>
        <taxon>Eukaryota</taxon>
        <taxon>Metazoa</taxon>
        <taxon>Chordata</taxon>
        <taxon>Craniata</taxon>
        <taxon>Vertebrata</taxon>
        <taxon>Euteleostomi</taxon>
        <taxon>Actinopterygii</taxon>
        <taxon>Neopterygii</taxon>
        <taxon>Teleostei</taxon>
        <taxon>Ostariophysi</taxon>
        <taxon>Characiformes</taxon>
        <taxon>Characoidei</taxon>
        <taxon>Pygocentrus</taxon>
    </lineage>
</organism>
<dbReference type="Ensembl" id="ENSPNAT00000019963.2">
    <property type="protein sequence ID" value="ENSPNAP00000012639.2"/>
    <property type="gene ID" value="ENSPNAG00000031735.1"/>
</dbReference>
<evidence type="ECO:0000256" key="2">
    <source>
        <dbReference type="ARBA" id="ARBA00023319"/>
    </source>
</evidence>
<dbReference type="InterPro" id="IPR050208">
    <property type="entry name" value="MHC_class-I_related"/>
</dbReference>
<dbReference type="InterPro" id="IPR011162">
    <property type="entry name" value="MHC_I/II-like_Ag-recog"/>
</dbReference>
<dbReference type="InterPro" id="IPR003597">
    <property type="entry name" value="Ig_C1-set"/>
</dbReference>
<keyword evidence="6" id="KW-1185">Reference proteome</keyword>
<dbReference type="Proteomes" id="UP001501920">
    <property type="component" value="Chromosome 11"/>
</dbReference>
<reference evidence="5" key="3">
    <citation type="submission" date="2025-09" db="UniProtKB">
        <authorList>
            <consortium name="Ensembl"/>
        </authorList>
    </citation>
    <scope>IDENTIFICATION</scope>
</reference>
<proteinExistence type="predicted"/>
<dbReference type="Pfam" id="PF00129">
    <property type="entry name" value="MHC_I"/>
    <property type="match status" value="1"/>
</dbReference>
<dbReference type="SUPFAM" id="SSF48726">
    <property type="entry name" value="Immunoglobulin"/>
    <property type="match status" value="1"/>
</dbReference>
<protein>
    <recommendedName>
        <fullName evidence="4">Ig-like domain-containing protein</fullName>
    </recommendedName>
</protein>
<dbReference type="InterPro" id="IPR013783">
    <property type="entry name" value="Ig-like_fold"/>
</dbReference>
<dbReference type="InterPro" id="IPR036179">
    <property type="entry name" value="Ig-like_dom_sf"/>
</dbReference>
<dbReference type="PANTHER" id="PTHR16675:SF193">
    <property type="entry name" value="LOC571647 PROTEIN-RELATED"/>
    <property type="match status" value="1"/>
</dbReference>
<reference evidence="5" key="2">
    <citation type="submission" date="2025-08" db="UniProtKB">
        <authorList>
            <consortium name="Ensembl"/>
        </authorList>
    </citation>
    <scope>IDENTIFICATION</scope>
</reference>
<dbReference type="PANTHER" id="PTHR16675">
    <property type="entry name" value="MHC CLASS I-RELATED"/>
    <property type="match status" value="1"/>
</dbReference>
<name>A0A3B4CQ05_PYGNA</name>
<dbReference type="InterPro" id="IPR011161">
    <property type="entry name" value="MHC_I-like_Ag-recog"/>
</dbReference>
<dbReference type="PROSITE" id="PS50835">
    <property type="entry name" value="IG_LIKE"/>
    <property type="match status" value="1"/>
</dbReference>
<evidence type="ECO:0000256" key="1">
    <source>
        <dbReference type="ARBA" id="ARBA00023180"/>
    </source>
</evidence>